<sequence length="197" mass="21407">MKTMVKVVQGFCNKVTTAWKQPAVTVTTIPTPGAWLIHLTEIKRSIGALGYHTIEGGIPTAYVSLKAVNGKLWGKYYKPLVIKGKTIRSATYSAGIVSVICHEVAEMLCDPAIATLSSKDSKGRQWLVEVCDHCYGSYDLVTVDGNVCIIPDVTTPAFYDLKAKGPYTLYNAIAAPFTMTAKGYGYYKDASGKLIKL</sequence>
<name>A0A6J5KQ96_9CAUD</name>
<accession>A0A6J5KQ96</accession>
<protein>
    <submittedName>
        <fullName evidence="1">Uncharacterized protein</fullName>
    </submittedName>
</protein>
<evidence type="ECO:0000313" key="1">
    <source>
        <dbReference type="EMBL" id="CAB4122250.1"/>
    </source>
</evidence>
<reference evidence="1" key="1">
    <citation type="submission" date="2020-04" db="EMBL/GenBank/DDBJ databases">
        <authorList>
            <person name="Chiriac C."/>
            <person name="Salcher M."/>
            <person name="Ghai R."/>
            <person name="Kavagutti S V."/>
        </authorList>
    </citation>
    <scope>NUCLEOTIDE SEQUENCE</scope>
</reference>
<gene>
    <name evidence="1" type="ORF">UFOVP27_125</name>
</gene>
<dbReference type="EMBL" id="LR796157">
    <property type="protein sequence ID" value="CAB4122250.1"/>
    <property type="molecule type" value="Genomic_DNA"/>
</dbReference>
<organism evidence="1">
    <name type="scientific">uncultured Caudovirales phage</name>
    <dbReference type="NCBI Taxonomy" id="2100421"/>
    <lineage>
        <taxon>Viruses</taxon>
        <taxon>Duplodnaviria</taxon>
        <taxon>Heunggongvirae</taxon>
        <taxon>Uroviricota</taxon>
        <taxon>Caudoviricetes</taxon>
        <taxon>Peduoviridae</taxon>
        <taxon>Maltschvirus</taxon>
        <taxon>Maltschvirus maltsch</taxon>
    </lineage>
</organism>
<proteinExistence type="predicted"/>